<dbReference type="STRING" id="96773.Tchl_2824"/>
<dbReference type="Proteomes" id="UP000185739">
    <property type="component" value="Chromosome"/>
</dbReference>
<dbReference type="GO" id="GO:0008236">
    <property type="term" value="F:serine-type peptidase activity"/>
    <property type="evidence" value="ECO:0007669"/>
    <property type="project" value="UniProtKB-KW"/>
</dbReference>
<sequence length="451" mass="46776">MKYPHLAARVFNTPLLIHPQKLDAIIAGLGGRLLDTDLSGVAHAVQASALPAELFSTRRVEDKDRRPGYAIIDGVAVIYASGVLAHRGRFVMASSDRILGYNDLAAALEMAQADTDVHAVLQVFDTPGGEAQGAFEYHDRLREVRGNKPVWGIADGLAASAGYLAAAGLEHFAITRTGYAGSIGVVMRHVDLSQALAQEGIRVTHIYAGDHKVDGNQFEPLPDSVRADLQAEINDLHQMFISAVANGRHLDPEAVRKTQAQTYRGQAAIDAGLADRIATTDQLIAELAGLRARPHPVGQSARITAQQGEPLMSETPQAGTTTQPATPAAVQAASPSLSQADIDRARAEGVEQGTQAERARVGAVLAHPSASCSPLALQCISTGLTTEQATAVLGAVPAAATVAAAPNNAFAAAMAAVPNPGVSGIEAAATPDNTEAALAASIVGLIGNARQ</sequence>
<evidence type="ECO:0000256" key="4">
    <source>
        <dbReference type="ARBA" id="ARBA00022825"/>
    </source>
</evidence>
<dbReference type="EMBL" id="CP018839">
    <property type="protein sequence ID" value="APR05647.1"/>
    <property type="molecule type" value="Genomic_DNA"/>
</dbReference>
<organism evidence="6 7">
    <name type="scientific">Thauera chlorobenzoica</name>
    <dbReference type="NCBI Taxonomy" id="96773"/>
    <lineage>
        <taxon>Bacteria</taxon>
        <taxon>Pseudomonadati</taxon>
        <taxon>Pseudomonadota</taxon>
        <taxon>Betaproteobacteria</taxon>
        <taxon>Rhodocyclales</taxon>
        <taxon>Zoogloeaceae</taxon>
        <taxon>Thauera</taxon>
    </lineage>
</organism>
<dbReference type="CDD" id="cd07022">
    <property type="entry name" value="S49_Sppa_36K_type"/>
    <property type="match status" value="1"/>
</dbReference>
<reference evidence="6 7" key="1">
    <citation type="submission" date="2016-12" db="EMBL/GenBank/DDBJ databases">
        <title>Complete genome sequence of Thauera chlorobenzoica, a Betaproteobacterium degrading haloaromatics anaerobically to CO2 and halides.</title>
        <authorList>
            <person name="Goris T."/>
            <person name="Mergelsberg M."/>
            <person name="Boll M."/>
        </authorList>
    </citation>
    <scope>NUCLEOTIDE SEQUENCE [LARGE SCALE GENOMIC DNA]</scope>
    <source>
        <strain evidence="6 7">3CB1</strain>
    </source>
</reference>
<evidence type="ECO:0000313" key="6">
    <source>
        <dbReference type="EMBL" id="APR05647.1"/>
    </source>
</evidence>
<accession>A0A1H5Z892</accession>
<dbReference type="InterPro" id="IPR029045">
    <property type="entry name" value="ClpP/crotonase-like_dom_sf"/>
</dbReference>
<keyword evidence="4" id="KW-0720">Serine protease</keyword>
<evidence type="ECO:0000313" key="7">
    <source>
        <dbReference type="Proteomes" id="UP000185739"/>
    </source>
</evidence>
<dbReference type="KEGG" id="tcl:Tchl_2824"/>
<dbReference type="Pfam" id="PF01343">
    <property type="entry name" value="Peptidase_S49"/>
    <property type="match status" value="1"/>
</dbReference>
<protein>
    <submittedName>
        <fullName evidence="6">Periplasmic serine protease</fullName>
    </submittedName>
</protein>
<dbReference type="InterPro" id="IPR002142">
    <property type="entry name" value="Peptidase_S49"/>
</dbReference>
<gene>
    <name evidence="6" type="ORF">Tchl_2824</name>
</gene>
<dbReference type="SUPFAM" id="SSF52096">
    <property type="entry name" value="ClpP/crotonase"/>
    <property type="match status" value="1"/>
</dbReference>
<keyword evidence="7" id="KW-1185">Reference proteome</keyword>
<keyword evidence="3" id="KW-0378">Hydrolase</keyword>
<feature type="compositionally biased region" description="Low complexity" evidence="5">
    <location>
        <begin position="315"/>
        <end position="328"/>
    </location>
</feature>
<dbReference type="PANTHER" id="PTHR33209:SF1">
    <property type="entry name" value="PEPTIDASE S49 DOMAIN-CONTAINING PROTEIN"/>
    <property type="match status" value="1"/>
</dbReference>
<feature type="region of interest" description="Disordered" evidence="5">
    <location>
        <begin position="308"/>
        <end position="328"/>
    </location>
</feature>
<comment type="similarity">
    <text evidence="1">Belongs to the peptidase S49 family.</text>
</comment>
<evidence type="ECO:0000256" key="5">
    <source>
        <dbReference type="SAM" id="MobiDB-lite"/>
    </source>
</evidence>
<evidence type="ECO:0000256" key="1">
    <source>
        <dbReference type="ARBA" id="ARBA00008683"/>
    </source>
</evidence>
<evidence type="ECO:0000256" key="3">
    <source>
        <dbReference type="ARBA" id="ARBA00022801"/>
    </source>
</evidence>
<dbReference type="Gene3D" id="3.90.226.10">
    <property type="entry name" value="2-enoyl-CoA Hydratase, Chain A, domain 1"/>
    <property type="match status" value="1"/>
</dbReference>
<dbReference type="RefSeq" id="WP_083945242.1">
    <property type="nucleotide sequence ID" value="NZ_CP018839.1"/>
</dbReference>
<dbReference type="AlphaFoldDB" id="A0A1H5Z892"/>
<dbReference type="PANTHER" id="PTHR33209">
    <property type="entry name" value="PROTEASE 4"/>
    <property type="match status" value="1"/>
</dbReference>
<dbReference type="OrthoDB" id="6999246at2"/>
<evidence type="ECO:0000256" key="2">
    <source>
        <dbReference type="ARBA" id="ARBA00022670"/>
    </source>
</evidence>
<proteinExistence type="inferred from homology"/>
<keyword evidence="2 6" id="KW-0645">Protease</keyword>
<name>A0A1H5Z892_9RHOO</name>
<dbReference type="InterPro" id="IPR033855">
    <property type="entry name" value="Protein_C"/>
</dbReference>
<dbReference type="GO" id="GO:0006508">
    <property type="term" value="P:proteolysis"/>
    <property type="evidence" value="ECO:0007669"/>
    <property type="project" value="UniProtKB-KW"/>
</dbReference>